<dbReference type="InterPro" id="IPR050777">
    <property type="entry name" value="SET2_Histone-Lys_MeTrsfase"/>
</dbReference>
<dbReference type="InterPro" id="IPR001214">
    <property type="entry name" value="SET_dom"/>
</dbReference>
<dbReference type="RefSeq" id="WP_062419978.1">
    <property type="nucleotide sequence ID" value="NZ_BBXZ01000188.1"/>
</dbReference>
<dbReference type="GO" id="GO:0005694">
    <property type="term" value="C:chromosome"/>
    <property type="evidence" value="ECO:0007669"/>
    <property type="project" value="UniProtKB-SubCell"/>
</dbReference>
<feature type="domain" description="Post-SET" evidence="7">
    <location>
        <begin position="125"/>
        <end position="141"/>
    </location>
</feature>
<dbReference type="STRING" id="229921.ADN01_04865"/>
<evidence type="ECO:0000256" key="2">
    <source>
        <dbReference type="ARBA" id="ARBA00022454"/>
    </source>
</evidence>
<keyword evidence="2" id="KW-0158">Chromosome</keyword>
<dbReference type="PROSITE" id="PS50280">
    <property type="entry name" value="SET"/>
    <property type="match status" value="1"/>
</dbReference>
<dbReference type="GO" id="GO:0032259">
    <property type="term" value="P:methylation"/>
    <property type="evidence" value="ECO:0007669"/>
    <property type="project" value="UniProtKB-KW"/>
</dbReference>
<reference evidence="8" key="1">
    <citation type="journal article" date="2015" name="Genome Announc.">
        <title>Draft Genome Sequences of Anaerolinea thermolimosa IMO-1, Bellilinea caldifistulae GOMI-1, Leptolinea tardivitalis YMTK-2, Levilinea saccharolytica KIBI-1, Longilinea arvoryzae KOME-1, Previously Described as Members of the Class Anaerolineae (Chloroflexi).</title>
        <authorList>
            <person name="Matsuura N."/>
            <person name="Tourlousse M.D."/>
            <person name="Ohashi A."/>
            <person name="Hugenholtz P."/>
            <person name="Sekiguchi Y."/>
        </authorList>
    </citation>
    <scope>NUCLEOTIDE SEQUENCE</scope>
    <source>
        <strain evidence="8">KIBI-1</strain>
    </source>
</reference>
<dbReference type="EMBL" id="DF967975">
    <property type="protein sequence ID" value="GAP19663.1"/>
    <property type="molecule type" value="Genomic_DNA"/>
</dbReference>
<evidence type="ECO:0000313" key="8">
    <source>
        <dbReference type="EMBL" id="GAP19663.1"/>
    </source>
</evidence>
<evidence type="ECO:0000259" key="7">
    <source>
        <dbReference type="PROSITE" id="PS50868"/>
    </source>
</evidence>
<dbReference type="PROSITE" id="PS50868">
    <property type="entry name" value="POST_SET"/>
    <property type="match status" value="1"/>
</dbReference>
<reference evidence="9 10" key="2">
    <citation type="submission" date="2015-07" db="EMBL/GenBank/DDBJ databases">
        <title>Genome sequence of Levilinea saccharolytica DSM 16555.</title>
        <authorList>
            <person name="Hemp J."/>
            <person name="Ward L.M."/>
            <person name="Pace L.A."/>
            <person name="Fischer W.W."/>
        </authorList>
    </citation>
    <scope>NUCLEOTIDE SEQUENCE [LARGE SCALE GENOMIC DNA]</scope>
    <source>
        <strain evidence="9 10">KIBI-1</strain>
    </source>
</reference>
<dbReference type="InterPro" id="IPR046341">
    <property type="entry name" value="SET_dom_sf"/>
</dbReference>
<evidence type="ECO:0000313" key="10">
    <source>
        <dbReference type="Proteomes" id="UP000050501"/>
    </source>
</evidence>
<evidence type="ECO:0000256" key="5">
    <source>
        <dbReference type="ARBA" id="ARBA00022691"/>
    </source>
</evidence>
<feature type="domain" description="SET" evidence="6">
    <location>
        <begin position="12"/>
        <end position="117"/>
    </location>
</feature>
<gene>
    <name evidence="9" type="ORF">ADN01_04865</name>
    <name evidence="8" type="ORF">LSAC_03573</name>
</gene>
<comment type="subcellular location">
    <subcellularLocation>
        <location evidence="1">Chromosome</location>
    </subcellularLocation>
</comment>
<sequence>MPHQPTFSYTSPKLEKRPVPHKGGYGLFALQPIAAGELLAIWGGEIRSAEQIANLPPEERHYGMQVEEGFYQWSLVEGETADFFNHSCNPNAGLTGQIGLVAMREIAVDEEVCFDYAMADGSPVDEFECGCGAPNCRKHVTGDDWMRLDLQTRYAGYFSPYLQRRIRELRKKLGLPALPTRPNQVKS</sequence>
<protein>
    <submittedName>
        <fullName evidence="9">Lysine methyltransferase</fullName>
    </submittedName>
    <submittedName>
        <fullName evidence="8">Protein containing SET domain</fullName>
    </submittedName>
</protein>
<dbReference type="Proteomes" id="UP000050501">
    <property type="component" value="Unassembled WGS sequence"/>
</dbReference>
<evidence type="ECO:0000256" key="4">
    <source>
        <dbReference type="ARBA" id="ARBA00022679"/>
    </source>
</evidence>
<evidence type="ECO:0000256" key="3">
    <source>
        <dbReference type="ARBA" id="ARBA00022603"/>
    </source>
</evidence>
<dbReference type="SMART" id="SM00317">
    <property type="entry name" value="SET"/>
    <property type="match status" value="1"/>
</dbReference>
<dbReference type="EMBL" id="LGCM01000019">
    <property type="protein sequence ID" value="KPL87526.1"/>
    <property type="molecule type" value="Genomic_DNA"/>
</dbReference>
<evidence type="ECO:0000259" key="6">
    <source>
        <dbReference type="PROSITE" id="PS50280"/>
    </source>
</evidence>
<dbReference type="Gene3D" id="2.170.270.10">
    <property type="entry name" value="SET domain"/>
    <property type="match status" value="1"/>
</dbReference>
<keyword evidence="10" id="KW-1185">Reference proteome</keyword>
<dbReference type="OrthoDB" id="9804945at2"/>
<proteinExistence type="predicted"/>
<keyword evidence="3 9" id="KW-0489">Methyltransferase</keyword>
<name>A0A0M9U3D2_9CHLR</name>
<dbReference type="GO" id="GO:0008168">
    <property type="term" value="F:methyltransferase activity"/>
    <property type="evidence" value="ECO:0007669"/>
    <property type="project" value="UniProtKB-KW"/>
</dbReference>
<dbReference type="Pfam" id="PF00856">
    <property type="entry name" value="SET"/>
    <property type="match status" value="1"/>
</dbReference>
<organism evidence="8">
    <name type="scientific">Levilinea saccharolytica</name>
    <dbReference type="NCBI Taxonomy" id="229921"/>
    <lineage>
        <taxon>Bacteria</taxon>
        <taxon>Bacillati</taxon>
        <taxon>Chloroflexota</taxon>
        <taxon>Anaerolineae</taxon>
        <taxon>Anaerolineales</taxon>
        <taxon>Anaerolineaceae</taxon>
        <taxon>Levilinea</taxon>
    </lineage>
</organism>
<dbReference type="SUPFAM" id="SSF82199">
    <property type="entry name" value="SET domain"/>
    <property type="match status" value="1"/>
</dbReference>
<dbReference type="PANTHER" id="PTHR22884">
    <property type="entry name" value="SET DOMAIN PROTEINS"/>
    <property type="match status" value="1"/>
</dbReference>
<keyword evidence="5" id="KW-0949">S-adenosyl-L-methionine</keyword>
<keyword evidence="4 9" id="KW-0808">Transferase</keyword>
<evidence type="ECO:0000313" key="9">
    <source>
        <dbReference type="EMBL" id="KPL87526.1"/>
    </source>
</evidence>
<evidence type="ECO:0000256" key="1">
    <source>
        <dbReference type="ARBA" id="ARBA00004286"/>
    </source>
</evidence>
<dbReference type="AlphaFoldDB" id="A0A0M9U3D2"/>
<dbReference type="InterPro" id="IPR003616">
    <property type="entry name" value="Post-SET_dom"/>
</dbReference>
<accession>A0A0M9U3D2</accession>